<dbReference type="RefSeq" id="WP_157743133.1">
    <property type="nucleotide sequence ID" value="NZ_LT607412.1"/>
</dbReference>
<feature type="region of interest" description="Disordered" evidence="1">
    <location>
        <begin position="54"/>
        <end position="73"/>
    </location>
</feature>
<organism evidence="2 3">
    <name type="scientific">Micromonospora coriariae</name>
    <dbReference type="NCBI Taxonomy" id="285665"/>
    <lineage>
        <taxon>Bacteria</taxon>
        <taxon>Bacillati</taxon>
        <taxon>Actinomycetota</taxon>
        <taxon>Actinomycetes</taxon>
        <taxon>Micromonosporales</taxon>
        <taxon>Micromonosporaceae</taxon>
        <taxon>Micromonospora</taxon>
    </lineage>
</organism>
<dbReference type="EMBL" id="LT607412">
    <property type="protein sequence ID" value="SCE84752.1"/>
    <property type="molecule type" value="Genomic_DNA"/>
</dbReference>
<accession>A0A1C4VL68</accession>
<evidence type="ECO:0000313" key="3">
    <source>
        <dbReference type="Proteomes" id="UP000198243"/>
    </source>
</evidence>
<reference evidence="3" key="1">
    <citation type="submission" date="2016-06" db="EMBL/GenBank/DDBJ databases">
        <authorList>
            <person name="Varghese N."/>
            <person name="Submissions Spin"/>
        </authorList>
    </citation>
    <scope>NUCLEOTIDE SEQUENCE [LARGE SCALE GENOMIC DNA]</scope>
    <source>
        <strain evidence="3">DSM 44875</strain>
    </source>
</reference>
<protein>
    <submittedName>
        <fullName evidence="2">Uncharacterized protein</fullName>
    </submittedName>
</protein>
<proteinExistence type="predicted"/>
<evidence type="ECO:0000256" key="1">
    <source>
        <dbReference type="SAM" id="MobiDB-lite"/>
    </source>
</evidence>
<dbReference type="Proteomes" id="UP000198243">
    <property type="component" value="Chromosome I"/>
</dbReference>
<evidence type="ECO:0000313" key="2">
    <source>
        <dbReference type="EMBL" id="SCE84752.1"/>
    </source>
</evidence>
<keyword evidence="3" id="KW-1185">Reference proteome</keyword>
<feature type="compositionally biased region" description="Basic and acidic residues" evidence="1">
    <location>
        <begin position="1"/>
        <end position="26"/>
    </location>
</feature>
<gene>
    <name evidence="2" type="ORF">GA0070607_2306</name>
</gene>
<sequence length="241" mass="26998">MRELGGDESERSRSNSEMLRRTERPRIVPPALWRSSEEIPEPTVVARPRTFETPEATRVAESSDIPRPRELPGKSAAAREFFRNREARFTEAVSGVKEAAQAVLRDLADEVPAPKLDSFIENVNVSCDFLTDQLRALLVQDGETQSQAVSSMALAMQSLQTEVTEFQHELNNPDGVDQEVTITSPHKTAGFARILQRIRKAMGYLWDLISGLLKPKEWSIKGELKAIPFLAKAEVEIRFGP</sequence>
<feature type="region of interest" description="Disordered" evidence="1">
    <location>
        <begin position="1"/>
        <end position="35"/>
    </location>
</feature>
<dbReference type="AlphaFoldDB" id="A0A1C4VL68"/>
<name>A0A1C4VL68_9ACTN</name>